<accession>A0AAW0MQG2</accession>
<dbReference type="InterPro" id="IPR007110">
    <property type="entry name" value="Ig-like_dom"/>
</dbReference>
<reference evidence="6" key="1">
    <citation type="submission" date="2024-04" db="EMBL/GenBank/DDBJ databases">
        <title>Salinicola lusitanus LLJ914,a marine bacterium isolated from the Okinawa Trough.</title>
        <authorList>
            <person name="Li J."/>
        </authorList>
    </citation>
    <scope>NUCLEOTIDE SEQUENCE [LARGE SCALE GENOMIC DNA]</scope>
</reference>
<evidence type="ECO:0000313" key="6">
    <source>
        <dbReference type="Proteomes" id="UP001460270"/>
    </source>
</evidence>
<dbReference type="InterPro" id="IPR013783">
    <property type="entry name" value="Ig-like_fold"/>
</dbReference>
<keyword evidence="6" id="KW-1185">Reference proteome</keyword>
<dbReference type="Pfam" id="PF13895">
    <property type="entry name" value="Ig_2"/>
    <property type="match status" value="1"/>
</dbReference>
<dbReference type="PROSITE" id="PS50835">
    <property type="entry name" value="IG_LIKE"/>
    <property type="match status" value="2"/>
</dbReference>
<dbReference type="SMART" id="SM00409">
    <property type="entry name" value="IG"/>
    <property type="match status" value="2"/>
</dbReference>
<dbReference type="SMART" id="SM00408">
    <property type="entry name" value="IGc2"/>
    <property type="match status" value="2"/>
</dbReference>
<proteinExistence type="predicted"/>
<evidence type="ECO:0000313" key="5">
    <source>
        <dbReference type="EMBL" id="KAK7882650.1"/>
    </source>
</evidence>
<evidence type="ECO:0000259" key="4">
    <source>
        <dbReference type="PROSITE" id="PS50835"/>
    </source>
</evidence>
<evidence type="ECO:0000256" key="2">
    <source>
        <dbReference type="ARBA" id="ARBA00023157"/>
    </source>
</evidence>
<name>A0AAW0MQG2_9GOBI</name>
<comment type="caution">
    <text evidence="5">The sequence shown here is derived from an EMBL/GenBank/DDBJ whole genome shotgun (WGS) entry which is preliminary data.</text>
</comment>
<dbReference type="InterPro" id="IPR003598">
    <property type="entry name" value="Ig_sub2"/>
</dbReference>
<evidence type="ECO:0000256" key="1">
    <source>
        <dbReference type="ARBA" id="ARBA00022729"/>
    </source>
</evidence>
<dbReference type="PANTHER" id="PTHR11481">
    <property type="entry name" value="IMMUNOGLOBULIN FC RECEPTOR"/>
    <property type="match status" value="1"/>
</dbReference>
<dbReference type="Gene3D" id="2.60.40.10">
    <property type="entry name" value="Immunoglobulins"/>
    <property type="match status" value="2"/>
</dbReference>
<gene>
    <name evidence="5" type="ORF">WMY93_028824</name>
</gene>
<dbReference type="AlphaFoldDB" id="A0AAW0MQG2"/>
<dbReference type="GO" id="GO:0009897">
    <property type="term" value="C:external side of plasma membrane"/>
    <property type="evidence" value="ECO:0007669"/>
    <property type="project" value="TreeGrafter"/>
</dbReference>
<keyword evidence="2" id="KW-1015">Disulfide bond</keyword>
<keyword evidence="1 3" id="KW-0732">Signal</keyword>
<dbReference type="InterPro" id="IPR036179">
    <property type="entry name" value="Ig-like_dom_sf"/>
</dbReference>
<dbReference type="Pfam" id="PF13927">
    <property type="entry name" value="Ig_3"/>
    <property type="match status" value="1"/>
</dbReference>
<organism evidence="5 6">
    <name type="scientific">Mugilogobius chulae</name>
    <name type="common">yellowstripe goby</name>
    <dbReference type="NCBI Taxonomy" id="88201"/>
    <lineage>
        <taxon>Eukaryota</taxon>
        <taxon>Metazoa</taxon>
        <taxon>Chordata</taxon>
        <taxon>Craniata</taxon>
        <taxon>Vertebrata</taxon>
        <taxon>Euteleostomi</taxon>
        <taxon>Actinopterygii</taxon>
        <taxon>Neopterygii</taxon>
        <taxon>Teleostei</taxon>
        <taxon>Neoteleostei</taxon>
        <taxon>Acanthomorphata</taxon>
        <taxon>Gobiaria</taxon>
        <taxon>Gobiiformes</taxon>
        <taxon>Gobioidei</taxon>
        <taxon>Gobiidae</taxon>
        <taxon>Gobionellinae</taxon>
        <taxon>Mugilogobius</taxon>
    </lineage>
</organism>
<evidence type="ECO:0000256" key="3">
    <source>
        <dbReference type="SAM" id="SignalP"/>
    </source>
</evidence>
<dbReference type="InterPro" id="IPR050488">
    <property type="entry name" value="Ig_Fc_receptor"/>
</dbReference>
<feature type="signal peptide" evidence="3">
    <location>
        <begin position="1"/>
        <end position="25"/>
    </location>
</feature>
<dbReference type="GO" id="GO:0004888">
    <property type="term" value="F:transmembrane signaling receptor activity"/>
    <property type="evidence" value="ECO:0007669"/>
    <property type="project" value="TreeGrafter"/>
</dbReference>
<dbReference type="GO" id="GO:0006955">
    <property type="term" value="P:immune response"/>
    <property type="evidence" value="ECO:0007669"/>
    <property type="project" value="TreeGrafter"/>
</dbReference>
<dbReference type="EMBL" id="JBBPFD010000021">
    <property type="protein sequence ID" value="KAK7882650.1"/>
    <property type="molecule type" value="Genomic_DNA"/>
</dbReference>
<feature type="domain" description="Ig-like" evidence="4">
    <location>
        <begin position="30"/>
        <end position="97"/>
    </location>
</feature>
<dbReference type="GO" id="GO:0007166">
    <property type="term" value="P:cell surface receptor signaling pathway"/>
    <property type="evidence" value="ECO:0007669"/>
    <property type="project" value="TreeGrafter"/>
</dbReference>
<dbReference type="InterPro" id="IPR003599">
    <property type="entry name" value="Ig_sub"/>
</dbReference>
<feature type="domain" description="Ig-like" evidence="4">
    <location>
        <begin position="107"/>
        <end position="203"/>
    </location>
</feature>
<protein>
    <recommendedName>
        <fullName evidence="4">Ig-like domain-containing protein</fullName>
    </recommendedName>
</protein>
<dbReference type="PANTHER" id="PTHR11481:SF64">
    <property type="entry name" value="FC RECEPTOR-LIKE PROTEIN 4"/>
    <property type="match status" value="1"/>
</dbReference>
<feature type="chain" id="PRO_5044013083" description="Ig-like domain-containing protein" evidence="3">
    <location>
        <begin position="26"/>
        <end position="295"/>
    </location>
</feature>
<sequence>MDRVSLLFTLCTVLLVHLQYPLTYATPFEPTVKIIGGNSKVFSGETVRLICIAPATPYNSTWTYSWYHGAKQLPHSSQKLILNNIKKKDSGKYYCQAIRDTSVQDIPTFKSVPVQINVDGGWAILDSQSQGIVSFPMNMTCRVRGNRPIHEVVLYRDGVKVLEQDNPKVILNNLTLADSGEYTCRASWNHHGRTYSVISDQVSVQVVEPLTQPTLNIVDNDELRTLSKLKLLCILEYNVPDPAPPVLYFFYINDNRHGTPTVNNYQLIERIRGTFKCKAQVSQLDLSQWSEPKSF</sequence>
<dbReference type="SUPFAM" id="SSF48726">
    <property type="entry name" value="Immunoglobulin"/>
    <property type="match status" value="2"/>
</dbReference>
<dbReference type="Proteomes" id="UP001460270">
    <property type="component" value="Unassembled WGS sequence"/>
</dbReference>